<dbReference type="Proteomes" id="UP000567179">
    <property type="component" value="Unassembled WGS sequence"/>
</dbReference>
<accession>A0A8H5BHJ1</accession>
<dbReference type="EMBL" id="JAACJJ010000019">
    <property type="protein sequence ID" value="KAF5323304.1"/>
    <property type="molecule type" value="Genomic_DNA"/>
</dbReference>
<dbReference type="OrthoDB" id="3106401at2759"/>
<evidence type="ECO:0000313" key="2">
    <source>
        <dbReference type="EMBL" id="KAF5323304.1"/>
    </source>
</evidence>
<evidence type="ECO:0000256" key="1">
    <source>
        <dbReference type="SAM" id="SignalP"/>
    </source>
</evidence>
<comment type="caution">
    <text evidence="2">The sequence shown here is derived from an EMBL/GenBank/DDBJ whole genome shotgun (WGS) entry which is preliminary data.</text>
</comment>
<reference evidence="2 3" key="1">
    <citation type="journal article" date="2020" name="ISME J.">
        <title>Uncovering the hidden diversity of litter-decomposition mechanisms in mushroom-forming fungi.</title>
        <authorList>
            <person name="Floudas D."/>
            <person name="Bentzer J."/>
            <person name="Ahren D."/>
            <person name="Johansson T."/>
            <person name="Persson P."/>
            <person name="Tunlid A."/>
        </authorList>
    </citation>
    <scope>NUCLEOTIDE SEQUENCE [LARGE SCALE GENOMIC DNA]</scope>
    <source>
        <strain evidence="2 3">CBS 101986</strain>
    </source>
</reference>
<evidence type="ECO:0000313" key="3">
    <source>
        <dbReference type="Proteomes" id="UP000567179"/>
    </source>
</evidence>
<dbReference type="AlphaFoldDB" id="A0A8H5BHJ1"/>
<sequence length="90" mass="9437">MQFAKLFAFVAFVATSAYASAVTPAGCVVIDGVSFCNIEHAAFVVGPDGCVVIDGPKQPSRLRGVGAPRDAKFNGRCLVDHCETRTFSLG</sequence>
<feature type="signal peptide" evidence="1">
    <location>
        <begin position="1"/>
        <end position="21"/>
    </location>
</feature>
<gene>
    <name evidence="2" type="ORF">D9619_013539</name>
</gene>
<feature type="chain" id="PRO_5034840470" evidence="1">
    <location>
        <begin position="22"/>
        <end position="90"/>
    </location>
</feature>
<proteinExistence type="predicted"/>
<keyword evidence="1" id="KW-0732">Signal</keyword>
<organism evidence="2 3">
    <name type="scientific">Psilocybe cf. subviscida</name>
    <dbReference type="NCBI Taxonomy" id="2480587"/>
    <lineage>
        <taxon>Eukaryota</taxon>
        <taxon>Fungi</taxon>
        <taxon>Dikarya</taxon>
        <taxon>Basidiomycota</taxon>
        <taxon>Agaricomycotina</taxon>
        <taxon>Agaricomycetes</taxon>
        <taxon>Agaricomycetidae</taxon>
        <taxon>Agaricales</taxon>
        <taxon>Agaricineae</taxon>
        <taxon>Strophariaceae</taxon>
        <taxon>Psilocybe</taxon>
    </lineage>
</organism>
<protein>
    <submittedName>
        <fullName evidence="2">Uncharacterized protein</fullName>
    </submittedName>
</protein>
<name>A0A8H5BHJ1_9AGAR</name>
<keyword evidence="3" id="KW-1185">Reference proteome</keyword>